<gene>
    <name evidence="2" type="ORF">L873DRAFT_1843863</name>
</gene>
<sequence length="547" mass="60721">MPPKIIKFLTNHPTQNLVTHSFVRATFVSTTSISHRSSYSTTPSRQTQSSGTPTTPAPPSELCMDPTATEAVIRFQVATDWDLVLERKCAVNAVERVAREMTQECLGTWSNTKFPCVNTAEESFLGSVERMRSEIAEARKDSNKKFAEMQKESDKWFKEMENESDKRFKESEKMLNESEKMFRESNKSYKEMWKELEKLKLTTRPLEPVAIAIRRRFFSLYRRSISQASLGGAATIPTGIIAGNHGDPVTDATLITRDGIIGTAMFHRLSGISPQQAQPCPVSKPTTIPNPCTRSGHWDAGREEAFRKVISFFDNASSEERRKFEDPTGGGFEEQREWVWEGGGEQGRVPNGSNMTSSIRSMILDTTCAHNMTSSMRSMASKSEQMTTSLAQSIIIHNSMTAPEADTKGAHSDAGSATGYKIKRTERQPEGEIALFLKIKQGKKATVLLTECDHRSSPLSIDTDKTADSLGNSGDETDASHASARSTRKSTKKGIKKLGKKATQSRNFEDILKKGSESFLESSQSEELTSSTHERVKGHVLSGNTFR</sequence>
<feature type="region of interest" description="Disordered" evidence="1">
    <location>
        <begin position="456"/>
        <end position="547"/>
    </location>
</feature>
<dbReference type="STRING" id="1336337.A0A3N4JZ93"/>
<dbReference type="Proteomes" id="UP000276215">
    <property type="component" value="Unassembled WGS sequence"/>
</dbReference>
<keyword evidence="3" id="KW-1185">Reference proteome</keyword>
<feature type="compositionally biased region" description="Basic and acidic residues" evidence="1">
    <location>
        <begin position="507"/>
        <end position="516"/>
    </location>
</feature>
<feature type="compositionally biased region" description="Low complexity" evidence="1">
    <location>
        <begin position="517"/>
        <end position="531"/>
    </location>
</feature>
<name>A0A3N4JZ93_9PEZI</name>
<reference evidence="2 3" key="1">
    <citation type="journal article" date="2018" name="Nat. Ecol. Evol.">
        <title>Pezizomycetes genomes reveal the molecular basis of ectomycorrhizal truffle lifestyle.</title>
        <authorList>
            <person name="Murat C."/>
            <person name="Payen T."/>
            <person name="Noel B."/>
            <person name="Kuo A."/>
            <person name="Morin E."/>
            <person name="Chen J."/>
            <person name="Kohler A."/>
            <person name="Krizsan K."/>
            <person name="Balestrini R."/>
            <person name="Da Silva C."/>
            <person name="Montanini B."/>
            <person name="Hainaut M."/>
            <person name="Levati E."/>
            <person name="Barry K.W."/>
            <person name="Belfiori B."/>
            <person name="Cichocki N."/>
            <person name="Clum A."/>
            <person name="Dockter R.B."/>
            <person name="Fauchery L."/>
            <person name="Guy J."/>
            <person name="Iotti M."/>
            <person name="Le Tacon F."/>
            <person name="Lindquist E.A."/>
            <person name="Lipzen A."/>
            <person name="Malagnac F."/>
            <person name="Mello A."/>
            <person name="Molinier V."/>
            <person name="Miyauchi S."/>
            <person name="Poulain J."/>
            <person name="Riccioni C."/>
            <person name="Rubini A."/>
            <person name="Sitrit Y."/>
            <person name="Splivallo R."/>
            <person name="Traeger S."/>
            <person name="Wang M."/>
            <person name="Zifcakova L."/>
            <person name="Wipf D."/>
            <person name="Zambonelli A."/>
            <person name="Paolocci F."/>
            <person name="Nowrousian M."/>
            <person name="Ottonello S."/>
            <person name="Baldrian P."/>
            <person name="Spatafora J.W."/>
            <person name="Henrissat B."/>
            <person name="Nagy L.G."/>
            <person name="Aury J.M."/>
            <person name="Wincker P."/>
            <person name="Grigoriev I.V."/>
            <person name="Bonfante P."/>
            <person name="Martin F.M."/>
        </authorList>
    </citation>
    <scope>NUCLEOTIDE SEQUENCE [LARGE SCALE GENOMIC DNA]</scope>
    <source>
        <strain evidence="2 3">120613-1</strain>
    </source>
</reference>
<evidence type="ECO:0000313" key="3">
    <source>
        <dbReference type="Proteomes" id="UP000276215"/>
    </source>
</evidence>
<protein>
    <submittedName>
        <fullName evidence="2">Uncharacterized protein</fullName>
    </submittedName>
</protein>
<evidence type="ECO:0000313" key="2">
    <source>
        <dbReference type="EMBL" id="RPA99004.1"/>
    </source>
</evidence>
<dbReference type="EMBL" id="ML120391">
    <property type="protein sequence ID" value="RPA99004.1"/>
    <property type="molecule type" value="Genomic_DNA"/>
</dbReference>
<feature type="region of interest" description="Disordered" evidence="1">
    <location>
        <begin position="35"/>
        <end position="61"/>
    </location>
</feature>
<feature type="compositionally biased region" description="Basic residues" evidence="1">
    <location>
        <begin position="486"/>
        <end position="500"/>
    </location>
</feature>
<feature type="compositionally biased region" description="Basic and acidic residues" evidence="1">
    <location>
        <begin position="456"/>
        <end position="467"/>
    </location>
</feature>
<feature type="compositionally biased region" description="Low complexity" evidence="1">
    <location>
        <begin position="35"/>
        <end position="54"/>
    </location>
</feature>
<organism evidence="2 3">
    <name type="scientific">Choiromyces venosus 120613-1</name>
    <dbReference type="NCBI Taxonomy" id="1336337"/>
    <lineage>
        <taxon>Eukaryota</taxon>
        <taxon>Fungi</taxon>
        <taxon>Dikarya</taxon>
        <taxon>Ascomycota</taxon>
        <taxon>Pezizomycotina</taxon>
        <taxon>Pezizomycetes</taxon>
        <taxon>Pezizales</taxon>
        <taxon>Tuberaceae</taxon>
        <taxon>Choiromyces</taxon>
    </lineage>
</organism>
<dbReference type="AlphaFoldDB" id="A0A3N4JZ93"/>
<evidence type="ECO:0000256" key="1">
    <source>
        <dbReference type="SAM" id="MobiDB-lite"/>
    </source>
</evidence>
<accession>A0A3N4JZ93</accession>
<proteinExistence type="predicted"/>